<evidence type="ECO:0000256" key="1">
    <source>
        <dbReference type="ARBA" id="ARBA00023125"/>
    </source>
</evidence>
<keyword evidence="1" id="KW-0238">DNA-binding</keyword>
<dbReference type="SUPFAM" id="SSF46894">
    <property type="entry name" value="C-terminal effector domain of the bipartite response regulators"/>
    <property type="match status" value="1"/>
</dbReference>
<dbReference type="Pfam" id="PF00196">
    <property type="entry name" value="GerE"/>
    <property type="match status" value="1"/>
</dbReference>
<dbReference type="SUPFAM" id="SSF52540">
    <property type="entry name" value="P-loop containing nucleoside triphosphate hydrolases"/>
    <property type="match status" value="1"/>
</dbReference>
<sequence length="850" mass="89044">MRSSWPFAGRATQLAEIRSAASGVVVAGEAGAGKSRLAAQAVLELDGVAWARGTEAAAEIPFGAFAHLLPPAPPAGNPLGWAAAALGARVLVVDDAHLLDASSAALVHHLVAQELARVIVVVRGDAPASDAVRALWKDGLLPRLDLGPLSAREVGEVLEGALGGRVEPEAAERMWRVSQGNALYVRELVLSGALRDEGGVWRWNGSGGSAAPSMTPSLRETVAARIGELAAGERRALELLAYGEPLGADLLAGLVSATVVERLEDRRLVTVARDGRRLRVRLAHPLYGEVIRAGCGLLRERATVRELAGAVAATGMRRREDVLRVAVWRLDGGAPGDPVLLMAACDRARAMRDLRLAVRLGHAAVAEGGGAGAHLLLARALYYADRHEEAEAEFLAAGGPQTDRDKRIELPLARAFNLFWGLGRTAEAGEVFDEACLLAADVETRQGVHITRAAFECFAGDLAAAGASLERARGMGPYGPRNTLAAGSVRASLLAMQGRARPCLAQVEEVLGGTAELSRSYPSMMAGLMDARLLASLVLGDLDDAERCADAGYRLHGDYGQWNSAMARFGARRGEVLRLRGRVREAAGQCRRAAGRLPSPSFLAGLCLGELAHAHALLGEVTAAEEALAAAESAALPIGPLVVLPLRAARVWTLAARGDVAGAVAATLEAARVAAAEAPAYAPFFLHDAVRLGRADLVAGRLAGPGAEGPLASLFARHAAARDPEPLEEVSRDFEGLGMVLYAAEAAAQAAVLYREAGLRRGERAAQTRAAVLAGACQGARTVALMEPAAPRLTPRQREIATLAAQGLSNREIAERLVVSVRTVANTLYSVYEKVGVGDRTQLARILGIT</sequence>
<dbReference type="InterPro" id="IPR011990">
    <property type="entry name" value="TPR-like_helical_dom_sf"/>
</dbReference>
<dbReference type="SMART" id="SM00421">
    <property type="entry name" value="HTH_LUXR"/>
    <property type="match status" value="1"/>
</dbReference>
<dbReference type="GO" id="GO:0003677">
    <property type="term" value="F:DNA binding"/>
    <property type="evidence" value="ECO:0007669"/>
    <property type="project" value="UniProtKB-KW"/>
</dbReference>
<dbReference type="InterPro" id="IPR016032">
    <property type="entry name" value="Sig_transdc_resp-reg_C-effctor"/>
</dbReference>
<feature type="domain" description="HTH luxR-type" evidence="2">
    <location>
        <begin position="786"/>
        <end position="850"/>
    </location>
</feature>
<gene>
    <name evidence="3" type="ORF">Pta02_44830</name>
</gene>
<dbReference type="InterPro" id="IPR027417">
    <property type="entry name" value="P-loop_NTPase"/>
</dbReference>
<dbReference type="AlphaFoldDB" id="A0A8J3T1W1"/>
<keyword evidence="4" id="KW-1185">Reference proteome</keyword>
<dbReference type="CDD" id="cd06170">
    <property type="entry name" value="LuxR_C_like"/>
    <property type="match status" value="1"/>
</dbReference>
<dbReference type="GO" id="GO:0006355">
    <property type="term" value="P:regulation of DNA-templated transcription"/>
    <property type="evidence" value="ECO:0007669"/>
    <property type="project" value="InterPro"/>
</dbReference>
<evidence type="ECO:0000259" key="2">
    <source>
        <dbReference type="PROSITE" id="PS50043"/>
    </source>
</evidence>
<dbReference type="InterPro" id="IPR036388">
    <property type="entry name" value="WH-like_DNA-bd_sf"/>
</dbReference>
<name>A0A8J3T1W1_9ACTN</name>
<evidence type="ECO:0000313" key="3">
    <source>
        <dbReference type="EMBL" id="GII02475.1"/>
    </source>
</evidence>
<evidence type="ECO:0000313" key="4">
    <source>
        <dbReference type="Proteomes" id="UP000634476"/>
    </source>
</evidence>
<dbReference type="PROSITE" id="PS50043">
    <property type="entry name" value="HTH_LUXR_2"/>
    <property type="match status" value="1"/>
</dbReference>
<dbReference type="PANTHER" id="PTHR43214">
    <property type="entry name" value="TWO-COMPONENT RESPONSE REGULATOR"/>
    <property type="match status" value="1"/>
</dbReference>
<dbReference type="InterPro" id="IPR039420">
    <property type="entry name" value="WalR-like"/>
</dbReference>
<dbReference type="Gene3D" id="1.10.10.10">
    <property type="entry name" value="Winged helix-like DNA-binding domain superfamily/Winged helix DNA-binding domain"/>
    <property type="match status" value="1"/>
</dbReference>
<dbReference type="Gene3D" id="1.25.40.10">
    <property type="entry name" value="Tetratricopeptide repeat domain"/>
    <property type="match status" value="1"/>
</dbReference>
<dbReference type="RefSeq" id="WP_203876808.1">
    <property type="nucleotide sequence ID" value="NZ_BOOK01000032.1"/>
</dbReference>
<accession>A0A8J3T1W1</accession>
<proteinExistence type="predicted"/>
<dbReference type="Proteomes" id="UP000634476">
    <property type="component" value="Unassembled WGS sequence"/>
</dbReference>
<comment type="caution">
    <text evidence="3">The sequence shown here is derived from an EMBL/GenBank/DDBJ whole genome shotgun (WGS) entry which is preliminary data.</text>
</comment>
<dbReference type="EMBL" id="BOOK01000032">
    <property type="protein sequence ID" value="GII02475.1"/>
    <property type="molecule type" value="Genomic_DNA"/>
</dbReference>
<protein>
    <submittedName>
        <fullName evidence="3">LuxR family transcriptional regulator</fullName>
    </submittedName>
</protein>
<dbReference type="InterPro" id="IPR000792">
    <property type="entry name" value="Tscrpt_reg_LuxR_C"/>
</dbReference>
<reference evidence="3" key="1">
    <citation type="submission" date="2021-01" db="EMBL/GenBank/DDBJ databases">
        <title>Whole genome shotgun sequence of Planobispora takensis NBRC 109077.</title>
        <authorList>
            <person name="Komaki H."/>
            <person name="Tamura T."/>
        </authorList>
    </citation>
    <scope>NUCLEOTIDE SEQUENCE</scope>
    <source>
        <strain evidence="3">NBRC 109077</strain>
    </source>
</reference>
<organism evidence="3 4">
    <name type="scientific">Planobispora takensis</name>
    <dbReference type="NCBI Taxonomy" id="1367882"/>
    <lineage>
        <taxon>Bacteria</taxon>
        <taxon>Bacillati</taxon>
        <taxon>Actinomycetota</taxon>
        <taxon>Actinomycetes</taxon>
        <taxon>Streptosporangiales</taxon>
        <taxon>Streptosporangiaceae</taxon>
        <taxon>Planobispora</taxon>
    </lineage>
</organism>
<dbReference type="PRINTS" id="PR00038">
    <property type="entry name" value="HTHLUXR"/>
</dbReference>